<keyword evidence="7" id="KW-1185">Reference proteome</keyword>
<dbReference type="EMBL" id="WBJZ01000019">
    <property type="protein sequence ID" value="KAB1654300.1"/>
    <property type="molecule type" value="Genomic_DNA"/>
</dbReference>
<evidence type="ECO:0000313" key="7">
    <source>
        <dbReference type="Proteomes" id="UP000467240"/>
    </source>
</evidence>
<dbReference type="EC" id="3.1.2.4" evidence="2"/>
<evidence type="ECO:0000259" key="5">
    <source>
        <dbReference type="Pfam" id="PF16113"/>
    </source>
</evidence>
<accession>A0A7J5BNY3</accession>
<dbReference type="GO" id="GO:0005829">
    <property type="term" value="C:cytosol"/>
    <property type="evidence" value="ECO:0007669"/>
    <property type="project" value="TreeGrafter"/>
</dbReference>
<name>A0A7J5BNY3_9MICO</name>
<dbReference type="GO" id="GO:0016853">
    <property type="term" value="F:isomerase activity"/>
    <property type="evidence" value="ECO:0007669"/>
    <property type="project" value="UniProtKB-KW"/>
</dbReference>
<keyword evidence="3" id="KW-0378">Hydrolase</keyword>
<dbReference type="NCBIfam" id="NF004127">
    <property type="entry name" value="PRK05617.1"/>
    <property type="match status" value="1"/>
</dbReference>
<comment type="catalytic activity">
    <reaction evidence="1">
        <text>3-hydroxy-2-methylpropanoyl-CoA + H2O = 3-hydroxy-2-methylpropanoate + CoA + H(+)</text>
        <dbReference type="Rhea" id="RHEA:20888"/>
        <dbReference type="ChEBI" id="CHEBI:11805"/>
        <dbReference type="ChEBI" id="CHEBI:15377"/>
        <dbReference type="ChEBI" id="CHEBI:15378"/>
        <dbReference type="ChEBI" id="CHEBI:57287"/>
        <dbReference type="ChEBI" id="CHEBI:57340"/>
        <dbReference type="EC" id="3.1.2.4"/>
    </reaction>
</comment>
<dbReference type="AlphaFoldDB" id="A0A7J5BNY3"/>
<dbReference type="OrthoDB" id="9790967at2"/>
<sequence length="371" mass="39676">MGDAHVDSEVRFEVQGRLGVIVLDRPRVINALSHEMVNRIHAQLVAWADDDAIERVALTGAGERGLCAGGDVVVLYEDATSGDGSETASFLADEYRLDAYIARYPKPYVSLMDGIVLGGGVGLSAHAAHRLVTERSRVGMPETQIGFVTDVGGTWLLGRAPGELGVHAGLTGTLLGPGEAIALGFADVLVPSQRLPELLERLETEDVASVLGALAEAAPDAPLLDERPWIDAVYDADDIAVILERLDELDSDAARDAATALRGRSPSALAVTLRAIRIARGFERLEDALAQEYRVCRRLHAAPDFAEGVRAQVVDKDKTPRWHPATVAELDPAWLDGVFEVGDDELRFDIGPGTSGIITGEHDDGDEGARE</sequence>
<proteinExistence type="predicted"/>
<evidence type="ECO:0000256" key="2">
    <source>
        <dbReference type="ARBA" id="ARBA00011915"/>
    </source>
</evidence>
<reference evidence="6 7" key="1">
    <citation type="submission" date="2019-09" db="EMBL/GenBank/DDBJ databases">
        <title>Phylogeny of genus Pseudoclavibacter and closely related genus.</title>
        <authorList>
            <person name="Li Y."/>
        </authorList>
    </citation>
    <scope>NUCLEOTIDE SEQUENCE [LARGE SCALE GENOMIC DNA]</scope>
    <source>
        <strain evidence="6 7">DSM 23821</strain>
    </source>
</reference>
<dbReference type="Pfam" id="PF16113">
    <property type="entry name" value="ECH_2"/>
    <property type="match status" value="1"/>
</dbReference>
<dbReference type="InterPro" id="IPR045004">
    <property type="entry name" value="ECH_dom"/>
</dbReference>
<dbReference type="InterPro" id="IPR032259">
    <property type="entry name" value="HIBYL-CoA-H"/>
</dbReference>
<dbReference type="CDD" id="cd06558">
    <property type="entry name" value="crotonase-like"/>
    <property type="match status" value="1"/>
</dbReference>
<keyword evidence="6" id="KW-0413">Isomerase</keyword>
<dbReference type="Gene3D" id="3.90.226.10">
    <property type="entry name" value="2-enoyl-CoA Hydratase, Chain A, domain 1"/>
    <property type="match status" value="1"/>
</dbReference>
<dbReference type="GO" id="GO:0003860">
    <property type="term" value="F:3-hydroxyisobutyryl-CoA hydrolase activity"/>
    <property type="evidence" value="ECO:0007669"/>
    <property type="project" value="UniProtKB-EC"/>
</dbReference>
<dbReference type="InterPro" id="IPR029045">
    <property type="entry name" value="ClpP/crotonase-like_dom_sf"/>
</dbReference>
<dbReference type="PANTHER" id="PTHR43176:SF3">
    <property type="entry name" value="3-HYDROXYISOBUTYRYL-COA HYDROLASE, MITOCHONDRIAL"/>
    <property type="match status" value="1"/>
</dbReference>
<organism evidence="6 7">
    <name type="scientific">Pseudoclavibacter chungangensis</name>
    <dbReference type="NCBI Taxonomy" id="587635"/>
    <lineage>
        <taxon>Bacteria</taxon>
        <taxon>Bacillati</taxon>
        <taxon>Actinomycetota</taxon>
        <taxon>Actinomycetes</taxon>
        <taxon>Micrococcales</taxon>
        <taxon>Microbacteriaceae</taxon>
        <taxon>Pseudoclavibacter</taxon>
    </lineage>
</organism>
<dbReference type="Proteomes" id="UP000467240">
    <property type="component" value="Unassembled WGS sequence"/>
</dbReference>
<dbReference type="GO" id="GO:0006574">
    <property type="term" value="P:L-valine catabolic process"/>
    <property type="evidence" value="ECO:0007669"/>
    <property type="project" value="TreeGrafter"/>
</dbReference>
<feature type="region of interest" description="Disordered" evidence="4">
    <location>
        <begin position="352"/>
        <end position="371"/>
    </location>
</feature>
<dbReference type="PANTHER" id="PTHR43176">
    <property type="entry name" value="3-HYDROXYISOBUTYRYL-COA HYDROLASE-RELATED"/>
    <property type="match status" value="1"/>
</dbReference>
<evidence type="ECO:0000313" key="6">
    <source>
        <dbReference type="EMBL" id="KAB1654300.1"/>
    </source>
</evidence>
<gene>
    <name evidence="6" type="ORF">F8O01_13785</name>
</gene>
<evidence type="ECO:0000256" key="1">
    <source>
        <dbReference type="ARBA" id="ARBA00001709"/>
    </source>
</evidence>
<protein>
    <recommendedName>
        <fullName evidence="2">3-hydroxyisobutyryl-CoA hydrolase</fullName>
        <ecNumber evidence="2">3.1.2.4</ecNumber>
    </recommendedName>
</protein>
<comment type="caution">
    <text evidence="6">The sequence shown here is derived from an EMBL/GenBank/DDBJ whole genome shotgun (WGS) entry which is preliminary data.</text>
</comment>
<feature type="domain" description="Enoyl-CoA hydratase/isomerase" evidence="5">
    <location>
        <begin position="19"/>
        <end position="339"/>
    </location>
</feature>
<evidence type="ECO:0000256" key="4">
    <source>
        <dbReference type="SAM" id="MobiDB-lite"/>
    </source>
</evidence>
<evidence type="ECO:0000256" key="3">
    <source>
        <dbReference type="ARBA" id="ARBA00022801"/>
    </source>
</evidence>
<dbReference type="SUPFAM" id="SSF52096">
    <property type="entry name" value="ClpP/crotonase"/>
    <property type="match status" value="1"/>
</dbReference>